<dbReference type="GO" id="GO:0030170">
    <property type="term" value="F:pyridoxal phosphate binding"/>
    <property type="evidence" value="ECO:0007669"/>
    <property type="project" value="InterPro"/>
</dbReference>
<keyword evidence="8" id="KW-1185">Reference proteome</keyword>
<gene>
    <name evidence="7" type="ORF">SEPMUDRAFT_166638</name>
</gene>
<reference evidence="7 8" key="1">
    <citation type="journal article" date="2012" name="PLoS Pathog.">
        <title>Diverse lifestyles and strategies of plant pathogenesis encoded in the genomes of eighteen Dothideomycetes fungi.</title>
        <authorList>
            <person name="Ohm R.A."/>
            <person name="Feau N."/>
            <person name="Henrissat B."/>
            <person name="Schoch C.L."/>
            <person name="Horwitz B.A."/>
            <person name="Barry K.W."/>
            <person name="Condon B.J."/>
            <person name="Copeland A.C."/>
            <person name="Dhillon B."/>
            <person name="Glaser F."/>
            <person name="Hesse C.N."/>
            <person name="Kosti I."/>
            <person name="LaButti K."/>
            <person name="Lindquist E.A."/>
            <person name="Lucas S."/>
            <person name="Salamov A.A."/>
            <person name="Bradshaw R.E."/>
            <person name="Ciuffetti L."/>
            <person name="Hamelin R.C."/>
            <person name="Kema G.H.J."/>
            <person name="Lawrence C."/>
            <person name="Scott J.A."/>
            <person name="Spatafora J.W."/>
            <person name="Turgeon B.G."/>
            <person name="de Wit P.J.G.M."/>
            <person name="Zhong S."/>
            <person name="Goodwin S.B."/>
            <person name="Grigoriev I.V."/>
        </authorList>
    </citation>
    <scope>NUCLEOTIDE SEQUENCE [LARGE SCALE GENOMIC DNA]</scope>
    <source>
        <strain evidence="7 8">SO2202</strain>
    </source>
</reference>
<organism evidence="7 8">
    <name type="scientific">Sphaerulina musiva (strain SO2202)</name>
    <name type="common">Poplar stem canker fungus</name>
    <name type="synonym">Septoria musiva</name>
    <dbReference type="NCBI Taxonomy" id="692275"/>
    <lineage>
        <taxon>Eukaryota</taxon>
        <taxon>Fungi</taxon>
        <taxon>Dikarya</taxon>
        <taxon>Ascomycota</taxon>
        <taxon>Pezizomycotina</taxon>
        <taxon>Dothideomycetes</taxon>
        <taxon>Dothideomycetidae</taxon>
        <taxon>Mycosphaerellales</taxon>
        <taxon>Mycosphaerellaceae</taxon>
        <taxon>Sphaerulina</taxon>
    </lineage>
</organism>
<dbReference type="eggNOG" id="KOG1359">
    <property type="taxonomic scope" value="Eukaryota"/>
</dbReference>
<dbReference type="STRING" id="692275.M3CZD5"/>
<dbReference type="EMBL" id="KB456270">
    <property type="protein sequence ID" value="EMF09031.1"/>
    <property type="molecule type" value="Genomic_DNA"/>
</dbReference>
<feature type="compositionally biased region" description="Low complexity" evidence="5">
    <location>
        <begin position="63"/>
        <end position="85"/>
    </location>
</feature>
<dbReference type="Pfam" id="PF00155">
    <property type="entry name" value="Aminotran_1_2"/>
    <property type="match status" value="2"/>
</dbReference>
<dbReference type="PANTHER" id="PTHR13693">
    <property type="entry name" value="CLASS II AMINOTRANSFERASE/8-AMINO-7-OXONONANOATE SYNTHASE"/>
    <property type="match status" value="1"/>
</dbReference>
<keyword evidence="3 7" id="KW-0808">Transferase</keyword>
<evidence type="ECO:0000313" key="7">
    <source>
        <dbReference type="EMBL" id="EMF09031.1"/>
    </source>
</evidence>
<dbReference type="Proteomes" id="UP000016931">
    <property type="component" value="Unassembled WGS sequence"/>
</dbReference>
<dbReference type="HOGENOM" id="CLU_015846_3_0_1"/>
<evidence type="ECO:0000256" key="2">
    <source>
        <dbReference type="ARBA" id="ARBA00010008"/>
    </source>
</evidence>
<dbReference type="InterPro" id="IPR015424">
    <property type="entry name" value="PyrdxlP-dep_Trfase"/>
</dbReference>
<evidence type="ECO:0000256" key="3">
    <source>
        <dbReference type="ARBA" id="ARBA00022679"/>
    </source>
</evidence>
<dbReference type="InterPro" id="IPR015421">
    <property type="entry name" value="PyrdxlP-dep_Trfase_major"/>
</dbReference>
<evidence type="ECO:0000256" key="5">
    <source>
        <dbReference type="SAM" id="MobiDB-lite"/>
    </source>
</evidence>
<feature type="domain" description="Aminotransferase class I/classII large" evidence="6">
    <location>
        <begin position="82"/>
        <end position="166"/>
    </location>
</feature>
<evidence type="ECO:0000313" key="8">
    <source>
        <dbReference type="Proteomes" id="UP000016931"/>
    </source>
</evidence>
<dbReference type="InterPro" id="IPR050087">
    <property type="entry name" value="AON_synthase_class-II"/>
</dbReference>
<dbReference type="GO" id="GO:0016740">
    <property type="term" value="F:transferase activity"/>
    <property type="evidence" value="ECO:0007669"/>
    <property type="project" value="UniProtKB-KW"/>
</dbReference>
<dbReference type="GO" id="GO:0009102">
    <property type="term" value="P:biotin biosynthetic process"/>
    <property type="evidence" value="ECO:0007669"/>
    <property type="project" value="TreeGrafter"/>
</dbReference>
<feature type="region of interest" description="Disordered" evidence="5">
    <location>
        <begin position="62"/>
        <end position="96"/>
    </location>
</feature>
<dbReference type="OMA" id="GTHEYCD"/>
<name>M3CZD5_SPHMS</name>
<dbReference type="Gene3D" id="3.90.1150.10">
    <property type="entry name" value="Aspartate Aminotransferase, domain 1"/>
    <property type="match status" value="1"/>
</dbReference>
<dbReference type="Gene3D" id="3.40.640.10">
    <property type="entry name" value="Type I PLP-dependent aspartate aminotransferase-like (Major domain)"/>
    <property type="match status" value="1"/>
</dbReference>
<dbReference type="AlphaFoldDB" id="M3CZD5"/>
<evidence type="ECO:0000259" key="6">
    <source>
        <dbReference type="Pfam" id="PF00155"/>
    </source>
</evidence>
<accession>M3CZD5</accession>
<comment type="similarity">
    <text evidence="2">Belongs to the class-II pyridoxal-phosphate-dependent aminotransferase family. BioF subfamily.</text>
</comment>
<dbReference type="InterPro" id="IPR004839">
    <property type="entry name" value="Aminotransferase_I/II_large"/>
</dbReference>
<evidence type="ECO:0000256" key="4">
    <source>
        <dbReference type="ARBA" id="ARBA00022898"/>
    </source>
</evidence>
<dbReference type="PANTHER" id="PTHR13693:SF77">
    <property type="entry name" value="8-AMINO-7-OXONONANOATE SYNTHASE"/>
    <property type="match status" value="1"/>
</dbReference>
<comment type="cofactor">
    <cofactor evidence="1">
        <name>pyridoxal 5'-phosphate</name>
        <dbReference type="ChEBI" id="CHEBI:597326"/>
    </cofactor>
</comment>
<evidence type="ECO:0000256" key="1">
    <source>
        <dbReference type="ARBA" id="ARBA00001933"/>
    </source>
</evidence>
<dbReference type="RefSeq" id="XP_016757152.1">
    <property type="nucleotide sequence ID" value="XM_016908246.1"/>
</dbReference>
<sequence length="479" mass="52208">MPDNKPIPPAITHLEKSLSKALHKRRHNHTIRHLTTFPSTSADFSSNDFLSLSTSPHLQQKYLQSLSPSSHQQQPSTSSSSTKHLGSGGSRLLDGNSPLAEQLEQLLANFHNAPAGLLCNSGYDANTGFFSCVPQAGDYIVYDEYIHASVHDGMRLSRAARMNVTTTTTAVTTSTTGMTTGTTTTTTAGGDGDGGAGNLRFFAHNDMCALQRVLEQIVEEMKVIEGGRTRNVFIAVEAVYSMDGDICPLEKVVELKKEILGPMGNGVLIVDEAHSTGWIGPHGSGLVSALGLERECEVRLHTFGKALACNGAIVLCSPLIREYLINYARPLIYTTFMSYPNLAAIRASYEFLMEGKAEPLADNLQKLMGTLFERLQQMQADLQLSIEESHLLRCPLEKPKTPIFAVLSSEPKELAAYCQRKGFVVRGIVPPTVPLGTERIRVCLHAGNTVEQIEGLVACIRAWTVERVCDLKKAGQTRL</sequence>
<feature type="domain" description="Aminotransferase class I/classII large" evidence="6">
    <location>
        <begin position="203"/>
        <end position="458"/>
    </location>
</feature>
<protein>
    <submittedName>
        <fullName evidence="7">PLP-dependent transferase</fullName>
    </submittedName>
</protein>
<keyword evidence="4" id="KW-0663">Pyridoxal phosphate</keyword>
<dbReference type="SUPFAM" id="SSF53383">
    <property type="entry name" value="PLP-dependent transferases"/>
    <property type="match status" value="1"/>
</dbReference>
<dbReference type="GeneID" id="27905383"/>
<dbReference type="InterPro" id="IPR015422">
    <property type="entry name" value="PyrdxlP-dep_Trfase_small"/>
</dbReference>
<proteinExistence type="inferred from homology"/>
<dbReference type="OrthoDB" id="2382073at2759"/>